<dbReference type="InterPro" id="IPR007391">
    <property type="entry name" value="Vancomycin_resist_VanW"/>
</dbReference>
<dbReference type="PANTHER" id="PTHR35788:SF1">
    <property type="entry name" value="EXPORTED PROTEIN"/>
    <property type="match status" value="1"/>
</dbReference>
<dbReference type="AlphaFoldDB" id="A0A3Q9GHB4"/>
<sequence length="613" mass="65329">MADNQEDNLRQAWHKRLGDTPAESDSADVDIDTPETQTIQAPEPTPDETQEYAAQPDTMEPKKRRVWPWATAAFLALGAAYVGAAYAYQDKIPANTSISGIDVSGMDAAEAKDAVASGLHEALTAPRLVSVNGSTQEDSINPGNISLAVDYEKTFAGLSGFSLDPRRLWAHISGAANVDAVLTADAAALSAEVARLADVFKQDAKDAELTLNGGVAQVKDSQNGRSVEVAKAPDAVLTGWLANGPIMLPTSAVEPALSTQAMKEFVDKSVDPLLKAPISITIKDIMVELKPEQTASIVGVKNDGGKPSLNVDEEKLTAVVNERAGEVLKAPKNATIAIVNGAPAITPSQQGESIDIGQVASALLALPQGSGRTIAAEVKVQEPELTTEAAETLGIKEVVSEISTPLTNDSVRTTNLVVGTRKVTNTLIKPGERFNLEKALGPIDEAHGFVSSGVVSNGFNSTALGGGLSQLSTNTFNVGYRAGMVDVAHQPHSKYFKRYPMGLEATLWKGQISMIWENNTPYGVLLEAWVANGRVHTRLWSTHHWDVQVWQGEPFNYVQPETRTNKAADCEPSGAGGPGFSVTVGRVVKLAGQVHEKSQYTWTYQPVHAVRCE</sequence>
<dbReference type="Proteomes" id="UP000275951">
    <property type="component" value="Chromosome"/>
</dbReference>
<evidence type="ECO:0000313" key="5">
    <source>
        <dbReference type="Proteomes" id="UP000275951"/>
    </source>
</evidence>
<feature type="region of interest" description="Disordered" evidence="1">
    <location>
        <begin position="1"/>
        <end position="60"/>
    </location>
</feature>
<dbReference type="Pfam" id="PF04294">
    <property type="entry name" value="VanW"/>
    <property type="match status" value="1"/>
</dbReference>
<dbReference type="EMBL" id="CP033905">
    <property type="protein sequence ID" value="AZR06673.1"/>
    <property type="molecule type" value="Genomic_DNA"/>
</dbReference>
<feature type="transmembrane region" description="Helical" evidence="2">
    <location>
        <begin position="66"/>
        <end position="88"/>
    </location>
</feature>
<evidence type="ECO:0000256" key="1">
    <source>
        <dbReference type="SAM" id="MobiDB-lite"/>
    </source>
</evidence>
<dbReference type="InterPro" id="IPR052913">
    <property type="entry name" value="Glycopeptide_resist_protein"/>
</dbReference>
<organism evidence="4 5">
    <name type="scientific">Trueperella pyogenes</name>
    <dbReference type="NCBI Taxonomy" id="1661"/>
    <lineage>
        <taxon>Bacteria</taxon>
        <taxon>Bacillati</taxon>
        <taxon>Actinomycetota</taxon>
        <taxon>Actinomycetes</taxon>
        <taxon>Actinomycetales</taxon>
        <taxon>Actinomycetaceae</taxon>
        <taxon>Trueperella</taxon>
    </lineage>
</organism>
<evidence type="ECO:0000313" key="4">
    <source>
        <dbReference type="EMBL" id="AZR06673.1"/>
    </source>
</evidence>
<evidence type="ECO:0000256" key="2">
    <source>
        <dbReference type="SAM" id="Phobius"/>
    </source>
</evidence>
<feature type="domain" description="YoaR-like putative peptidoglycan binding" evidence="3">
    <location>
        <begin position="172"/>
        <end position="236"/>
    </location>
</feature>
<dbReference type="InterPro" id="IPR022029">
    <property type="entry name" value="YoaR-like_PG-bd"/>
</dbReference>
<evidence type="ECO:0000259" key="3">
    <source>
        <dbReference type="Pfam" id="PF12229"/>
    </source>
</evidence>
<feature type="domain" description="YoaR-like putative peptidoglycan binding" evidence="3">
    <location>
        <begin position="305"/>
        <end position="365"/>
    </location>
</feature>
<gene>
    <name evidence="4" type="ORF">EBQ10_04750</name>
</gene>
<keyword evidence="2" id="KW-1133">Transmembrane helix</keyword>
<protein>
    <recommendedName>
        <fullName evidence="3">YoaR-like putative peptidoglycan binding domain-containing protein</fullName>
    </recommendedName>
</protein>
<proteinExistence type="predicted"/>
<accession>A0A3Q9GHB4</accession>
<dbReference type="Pfam" id="PF12229">
    <property type="entry name" value="PG_binding_4"/>
    <property type="match status" value="2"/>
</dbReference>
<keyword evidence="2" id="KW-0812">Transmembrane</keyword>
<name>A0A3Q9GHB4_9ACTO</name>
<dbReference type="PANTHER" id="PTHR35788">
    <property type="entry name" value="EXPORTED PROTEIN-RELATED"/>
    <property type="match status" value="1"/>
</dbReference>
<keyword evidence="2" id="KW-0472">Membrane</keyword>
<dbReference type="RefSeq" id="WP_126920067.1">
    <property type="nucleotide sequence ID" value="NZ_CP033905.1"/>
</dbReference>
<reference evidence="4 5" key="1">
    <citation type="submission" date="2018-11" db="EMBL/GenBank/DDBJ databases">
        <title>Multidrug-resistant genes are associated with an 42-kb island TGI1 carrying a complex class 1 integron in a Trueperella pyogenes.</title>
        <authorList>
            <person name="Dong W."/>
        </authorList>
    </citation>
    <scope>NUCLEOTIDE SEQUENCE [LARGE SCALE GENOMIC DNA]</scope>
    <source>
        <strain evidence="4 5">TP4</strain>
    </source>
</reference>